<name>A0A6J5M7W7_9CAUD</name>
<proteinExistence type="predicted"/>
<evidence type="ECO:0000313" key="2">
    <source>
        <dbReference type="EMBL" id="CAB4142222.1"/>
    </source>
</evidence>
<reference evidence="2" key="1">
    <citation type="submission" date="2020-04" db="EMBL/GenBank/DDBJ databases">
        <authorList>
            <person name="Chiriac C."/>
            <person name="Salcher M."/>
            <person name="Ghai R."/>
            <person name="Kavagutti S V."/>
        </authorList>
    </citation>
    <scope>NUCLEOTIDE SEQUENCE</scope>
</reference>
<evidence type="ECO:0000256" key="1">
    <source>
        <dbReference type="SAM" id="Phobius"/>
    </source>
</evidence>
<sequence length="49" mass="5621">MSQTDFFQLYIATLVTLGGLSGFVITHLLAEIKRLHARVDEIYNILLER</sequence>
<gene>
    <name evidence="2" type="ORF">UFOVP439_17</name>
</gene>
<keyword evidence="1" id="KW-0812">Transmembrane</keyword>
<organism evidence="2">
    <name type="scientific">uncultured Caudovirales phage</name>
    <dbReference type="NCBI Taxonomy" id="2100421"/>
    <lineage>
        <taxon>Viruses</taxon>
        <taxon>Duplodnaviria</taxon>
        <taxon>Heunggongvirae</taxon>
        <taxon>Uroviricota</taxon>
        <taxon>Caudoviricetes</taxon>
        <taxon>Peduoviridae</taxon>
        <taxon>Maltschvirus</taxon>
        <taxon>Maltschvirus maltsch</taxon>
    </lineage>
</organism>
<feature type="transmembrane region" description="Helical" evidence="1">
    <location>
        <begin position="6"/>
        <end position="30"/>
    </location>
</feature>
<keyword evidence="1" id="KW-0472">Membrane</keyword>
<accession>A0A6J5M7W7</accession>
<protein>
    <submittedName>
        <fullName evidence="2">Uncharacterized protein</fullName>
    </submittedName>
</protein>
<keyword evidence="1" id="KW-1133">Transmembrane helix</keyword>
<dbReference type="EMBL" id="LR796407">
    <property type="protein sequence ID" value="CAB4142222.1"/>
    <property type="molecule type" value="Genomic_DNA"/>
</dbReference>